<organism evidence="1 2">
    <name type="scientific">Prochlorococcus marinus str. MIT 9302</name>
    <dbReference type="NCBI Taxonomy" id="74545"/>
    <lineage>
        <taxon>Bacteria</taxon>
        <taxon>Bacillati</taxon>
        <taxon>Cyanobacteriota</taxon>
        <taxon>Cyanophyceae</taxon>
        <taxon>Synechococcales</taxon>
        <taxon>Prochlorococcaceae</taxon>
        <taxon>Prochlorococcus</taxon>
    </lineage>
</organism>
<accession>A0A0A2AFV0</accession>
<dbReference type="OrthoDB" id="541585at2"/>
<sequence length="59" mass="6890">MNYSTEKDDYLMKTPYTKKIQQKFEKVKSFLEQNGFNSSSESLIQDIVSSEKYISKNGL</sequence>
<evidence type="ECO:0000313" key="1">
    <source>
        <dbReference type="EMBL" id="KGF99409.1"/>
    </source>
</evidence>
<proteinExistence type="predicted"/>
<reference evidence="2" key="1">
    <citation type="journal article" date="2014" name="Sci. Data">
        <title>Genomes of diverse isolates of the marine cyanobacterium Prochlorococcus.</title>
        <authorList>
            <person name="Biller S."/>
            <person name="Berube P."/>
            <person name="Thompson J."/>
            <person name="Kelly L."/>
            <person name="Roggensack S."/>
            <person name="Awad L."/>
            <person name="Roache-Johnson K."/>
            <person name="Ding H."/>
            <person name="Giovannoni S.J."/>
            <person name="Moore L.R."/>
            <person name="Chisholm S.W."/>
        </authorList>
    </citation>
    <scope>NUCLEOTIDE SEQUENCE [LARGE SCALE GENOMIC DNA]</scope>
    <source>
        <strain evidence="2">MIT 9302</strain>
    </source>
</reference>
<protein>
    <submittedName>
        <fullName evidence="1">Uncharacterized protein</fullName>
    </submittedName>
</protein>
<name>A0A0A2AFV0_PROMR</name>
<gene>
    <name evidence="1" type="ORF">EU96_0016</name>
</gene>
<dbReference type="EMBL" id="JNAM01000001">
    <property type="protein sequence ID" value="KGF99409.1"/>
    <property type="molecule type" value="Genomic_DNA"/>
</dbReference>
<dbReference type="AlphaFoldDB" id="A0A0A2AFV0"/>
<evidence type="ECO:0000313" key="2">
    <source>
        <dbReference type="Proteomes" id="UP000030445"/>
    </source>
</evidence>
<comment type="caution">
    <text evidence="1">The sequence shown here is derived from an EMBL/GenBank/DDBJ whole genome shotgun (WGS) entry which is preliminary data.</text>
</comment>
<dbReference type="RefSeq" id="WP_032525657.1">
    <property type="nucleotide sequence ID" value="NZ_CP138951.1"/>
</dbReference>
<dbReference type="Proteomes" id="UP000030445">
    <property type="component" value="Unassembled WGS sequence"/>
</dbReference>